<accession>A0ABT2HMV5</accession>
<keyword evidence="6" id="KW-1185">Reference proteome</keyword>
<evidence type="ECO:0000256" key="2">
    <source>
        <dbReference type="SAM" id="MobiDB-lite"/>
    </source>
</evidence>
<evidence type="ECO:0000259" key="4">
    <source>
        <dbReference type="PROSITE" id="PS51123"/>
    </source>
</evidence>
<dbReference type="PANTHER" id="PTHR30329">
    <property type="entry name" value="STATOR ELEMENT OF FLAGELLAR MOTOR COMPLEX"/>
    <property type="match status" value="1"/>
</dbReference>
<feature type="domain" description="OmpA-like" evidence="4">
    <location>
        <begin position="82"/>
        <end position="199"/>
    </location>
</feature>
<proteinExistence type="predicted"/>
<evidence type="ECO:0000313" key="5">
    <source>
        <dbReference type="EMBL" id="MCT1605884.1"/>
    </source>
</evidence>
<name>A0ABT2HMV5_9MICC</name>
<dbReference type="InterPro" id="IPR036737">
    <property type="entry name" value="OmpA-like_sf"/>
</dbReference>
<dbReference type="InterPro" id="IPR050330">
    <property type="entry name" value="Bact_OuterMem_StrucFunc"/>
</dbReference>
<evidence type="ECO:0000256" key="3">
    <source>
        <dbReference type="SAM" id="SignalP"/>
    </source>
</evidence>
<dbReference type="PANTHER" id="PTHR30329:SF21">
    <property type="entry name" value="LIPOPROTEIN YIAD-RELATED"/>
    <property type="match status" value="1"/>
</dbReference>
<keyword evidence="1" id="KW-0472">Membrane</keyword>
<evidence type="ECO:0000313" key="6">
    <source>
        <dbReference type="Proteomes" id="UP001205046"/>
    </source>
</evidence>
<dbReference type="PROSITE" id="PS51123">
    <property type="entry name" value="OMPA_2"/>
    <property type="match status" value="1"/>
</dbReference>
<protein>
    <submittedName>
        <fullName evidence="5">OmpA family protein</fullName>
    </submittedName>
</protein>
<evidence type="ECO:0000256" key="1">
    <source>
        <dbReference type="PROSITE-ProRule" id="PRU00473"/>
    </source>
</evidence>
<feature type="chain" id="PRO_5046311250" evidence="3">
    <location>
        <begin position="33"/>
        <end position="199"/>
    </location>
</feature>
<feature type="signal peptide" evidence="3">
    <location>
        <begin position="1"/>
        <end position="32"/>
    </location>
</feature>
<dbReference type="EMBL" id="JALXMO010000001">
    <property type="protein sequence ID" value="MCT1605884.1"/>
    <property type="molecule type" value="Genomic_DNA"/>
</dbReference>
<dbReference type="Gene3D" id="3.30.1330.60">
    <property type="entry name" value="OmpA-like domain"/>
    <property type="match status" value="1"/>
</dbReference>
<dbReference type="Proteomes" id="UP001205046">
    <property type="component" value="Unassembled WGS sequence"/>
</dbReference>
<reference evidence="5 6" key="1">
    <citation type="submission" date="2022-04" db="EMBL/GenBank/DDBJ databases">
        <title>Human microbiome associated bacterial genomes.</title>
        <authorList>
            <person name="Sandstrom S."/>
            <person name="Salamzade R."/>
            <person name="Kalan L.R."/>
        </authorList>
    </citation>
    <scope>NUCLEOTIDE SEQUENCE [LARGE SCALE GENOMIC DNA]</scope>
    <source>
        <strain evidence="6">p3-SID767</strain>
    </source>
</reference>
<dbReference type="SUPFAM" id="SSF103088">
    <property type="entry name" value="OmpA-like"/>
    <property type="match status" value="1"/>
</dbReference>
<dbReference type="Pfam" id="PF00691">
    <property type="entry name" value="OmpA"/>
    <property type="match status" value="1"/>
</dbReference>
<sequence length="199" mass="21257">MSEKRAIRRLRSVSVGLLSAALLMGTVVGASAADDEQPSGPPEAPEGIGAMEDFVARYDGGEFIRRFEGGEFVARLGSRAPEETAVIVLETDILFPAMEWELPGGAGPAIAELAEEVPEGATVAIHGHTDSNPVPEAYDFDNQELSENRAQAVADALAEERPDLQLSVEGFGDSNPAVEEDEEDLSTFAANRRVEIRYG</sequence>
<comment type="caution">
    <text evidence="5">The sequence shown here is derived from an EMBL/GenBank/DDBJ whole genome shotgun (WGS) entry which is preliminary data.</text>
</comment>
<keyword evidence="3" id="KW-0732">Signal</keyword>
<dbReference type="RefSeq" id="WP_260072143.1">
    <property type="nucleotide sequence ID" value="NZ_JALXMO010000001.1"/>
</dbReference>
<dbReference type="InterPro" id="IPR006665">
    <property type="entry name" value="OmpA-like"/>
</dbReference>
<organism evidence="5 6">
    <name type="scientific">Nesterenkonia massiliensis</name>
    <dbReference type="NCBI Taxonomy" id="1232429"/>
    <lineage>
        <taxon>Bacteria</taxon>
        <taxon>Bacillati</taxon>
        <taxon>Actinomycetota</taxon>
        <taxon>Actinomycetes</taxon>
        <taxon>Micrococcales</taxon>
        <taxon>Micrococcaceae</taxon>
        <taxon>Nesterenkonia</taxon>
    </lineage>
</organism>
<feature type="region of interest" description="Disordered" evidence="2">
    <location>
        <begin position="167"/>
        <end position="186"/>
    </location>
</feature>
<dbReference type="CDD" id="cd07185">
    <property type="entry name" value="OmpA_C-like"/>
    <property type="match status" value="1"/>
</dbReference>
<gene>
    <name evidence="5" type="ORF">M3B43_00835</name>
</gene>